<evidence type="ECO:0000256" key="9">
    <source>
        <dbReference type="SAM" id="Phobius"/>
    </source>
</evidence>
<feature type="transmembrane region" description="Helical" evidence="9">
    <location>
        <begin position="586"/>
        <end position="609"/>
    </location>
</feature>
<evidence type="ECO:0000313" key="11">
    <source>
        <dbReference type="Proteomes" id="UP000813463"/>
    </source>
</evidence>
<dbReference type="Pfam" id="PF00023">
    <property type="entry name" value="Ank"/>
    <property type="match status" value="1"/>
</dbReference>
<dbReference type="GO" id="GO:0005886">
    <property type="term" value="C:plasma membrane"/>
    <property type="evidence" value="ECO:0007669"/>
    <property type="project" value="TreeGrafter"/>
</dbReference>
<evidence type="ECO:0000256" key="6">
    <source>
        <dbReference type="ARBA" id="ARBA00023136"/>
    </source>
</evidence>
<feature type="repeat" description="ANK" evidence="7">
    <location>
        <begin position="152"/>
        <end position="174"/>
    </location>
</feature>
<evidence type="ECO:0000256" key="1">
    <source>
        <dbReference type="ARBA" id="ARBA00004141"/>
    </source>
</evidence>
<dbReference type="GO" id="GO:0016020">
    <property type="term" value="C:membrane"/>
    <property type="evidence" value="ECO:0000318"/>
    <property type="project" value="GO_Central"/>
</dbReference>
<sequence>MAVKDVEIDISTGLRSLWNRRIRKYMRSRSDRRTTTTRPSTSTRPNNNSSSSTPPPSTQPNQRPPKSGRKNRNLPHKLYLAAIQNDVNHFIQVQTEIASENIVDLLTPLKNTVLHVAAGHINSIGNRRGGQEKIVTLLVNHFPQLITKQNKVGDTALHVAVKAGRYDAVQILLNESTTTSLVLVKMRNKKGNTALHECLINQHRTTGIYNSLIRQDPSMCFVLNKERESPLYLAVKAGDNNHVLDILSNMKMLENQQNMYKGKILTGKSPLIPAILQRNKELLDILLSNEPAFINLSDEEGWTPLHHASSVGYVDIVQYLLIRDIECSLIQESNGFFPIHIAVIQGHIQVVKELLLHCPYPREMLTHNGQNILHIAAELGKRKIVCFILENSKLGSLINEVDDSGNTPLHLASMNWHPNIVCTMTWDKRVNLGAINNDGFTALDAAEYYMETPATFDKGLTLTALKAANAPRATRTGTLKIPSKDPTQSNTTTEGTHTNYYKDRVNTLLLVATLFATVTFTAGFTIPGGYNNSKEDQGIATMLQRRAFHVFIFSDTIAMYSSILVAVCLIWAQLGDLNLVLTALQLAIPLLGVSLVMMSLAFTAAVYLVVSNLNWLASSVLIMGTVFLFAHLTIFLPLCFPFSSTNRILRYICYYPLHLFMFLTLNSEDNNGV</sequence>
<evidence type="ECO:0000256" key="8">
    <source>
        <dbReference type="SAM" id="MobiDB-lite"/>
    </source>
</evidence>
<feature type="repeat" description="ANK" evidence="7">
    <location>
        <begin position="300"/>
        <end position="332"/>
    </location>
</feature>
<gene>
    <name evidence="12" type="primary">LOC110783896</name>
</gene>
<dbReference type="PANTHER" id="PTHR24186">
    <property type="entry name" value="PROTEIN PHOSPHATASE 1 REGULATORY SUBUNIT"/>
    <property type="match status" value="1"/>
</dbReference>
<dbReference type="Pfam" id="PF12796">
    <property type="entry name" value="Ank_2"/>
    <property type="match status" value="3"/>
</dbReference>
<feature type="region of interest" description="Disordered" evidence="8">
    <location>
        <begin position="26"/>
        <end position="72"/>
    </location>
</feature>
<keyword evidence="3" id="KW-0677">Repeat</keyword>
<evidence type="ECO:0000256" key="7">
    <source>
        <dbReference type="PROSITE-ProRule" id="PRU00023"/>
    </source>
</evidence>
<dbReference type="GeneID" id="110783896"/>
<evidence type="ECO:0000256" key="4">
    <source>
        <dbReference type="ARBA" id="ARBA00022989"/>
    </source>
</evidence>
<dbReference type="Pfam" id="PF13962">
    <property type="entry name" value="PGG"/>
    <property type="match status" value="1"/>
</dbReference>
<evidence type="ECO:0000256" key="5">
    <source>
        <dbReference type="ARBA" id="ARBA00023043"/>
    </source>
</evidence>
<dbReference type="PANTHER" id="PTHR24186:SF46">
    <property type="entry name" value="PROTEIN ACCELERATED CELL DEATH 6-LIKE"/>
    <property type="match status" value="1"/>
</dbReference>
<feature type="transmembrane region" description="Helical" evidence="9">
    <location>
        <begin position="615"/>
        <end position="636"/>
    </location>
</feature>
<dbReference type="InterPro" id="IPR036770">
    <property type="entry name" value="Ankyrin_rpt-contain_sf"/>
</dbReference>
<feature type="compositionally biased region" description="Polar residues" evidence="8">
    <location>
        <begin position="485"/>
        <end position="496"/>
    </location>
</feature>
<proteinExistence type="predicted"/>
<keyword evidence="11" id="KW-1185">Reference proteome</keyword>
<keyword evidence="6 9" id="KW-0472">Membrane</keyword>
<reference evidence="12" key="2">
    <citation type="submission" date="2025-08" db="UniProtKB">
        <authorList>
            <consortium name="RefSeq"/>
        </authorList>
    </citation>
    <scope>IDENTIFICATION</scope>
    <source>
        <tissue evidence="12">Leaf</tissue>
    </source>
</reference>
<reference evidence="11" key="1">
    <citation type="journal article" date="2021" name="Nat. Commun.">
        <title>Genomic analyses provide insights into spinach domestication and the genetic basis of agronomic traits.</title>
        <authorList>
            <person name="Cai X."/>
            <person name="Sun X."/>
            <person name="Xu C."/>
            <person name="Sun H."/>
            <person name="Wang X."/>
            <person name="Ge C."/>
            <person name="Zhang Z."/>
            <person name="Wang Q."/>
            <person name="Fei Z."/>
            <person name="Jiao C."/>
            <person name="Wang Q."/>
        </authorList>
    </citation>
    <scope>NUCLEOTIDE SEQUENCE [LARGE SCALE GENOMIC DNA]</scope>
    <source>
        <strain evidence="11">cv. Varoflay</strain>
    </source>
</reference>
<feature type="region of interest" description="Disordered" evidence="8">
    <location>
        <begin position="477"/>
        <end position="496"/>
    </location>
</feature>
<keyword evidence="4 9" id="KW-1133">Transmembrane helix</keyword>
<evidence type="ECO:0000256" key="2">
    <source>
        <dbReference type="ARBA" id="ARBA00022692"/>
    </source>
</evidence>
<accession>A0A9R0JR22</accession>
<dbReference type="InterPro" id="IPR002110">
    <property type="entry name" value="Ankyrin_rpt"/>
</dbReference>
<keyword evidence="5 7" id="KW-0040">ANK repeat</keyword>
<feature type="transmembrane region" description="Helical" evidence="9">
    <location>
        <begin position="550"/>
        <end position="574"/>
    </location>
</feature>
<feature type="transmembrane region" description="Helical" evidence="9">
    <location>
        <begin position="648"/>
        <end position="665"/>
    </location>
</feature>
<feature type="transmembrane region" description="Helical" evidence="9">
    <location>
        <begin position="508"/>
        <end position="530"/>
    </location>
</feature>
<dbReference type="InterPro" id="IPR026961">
    <property type="entry name" value="PGG_dom"/>
</dbReference>
<dbReference type="SUPFAM" id="SSF48403">
    <property type="entry name" value="Ankyrin repeat"/>
    <property type="match status" value="2"/>
</dbReference>
<protein>
    <submittedName>
        <fullName evidence="12">Protein ACCELERATED CELL DEATH 6</fullName>
    </submittedName>
</protein>
<evidence type="ECO:0000313" key="12">
    <source>
        <dbReference type="RefSeq" id="XP_021843971.2"/>
    </source>
</evidence>
<feature type="compositionally biased region" description="Low complexity" evidence="8">
    <location>
        <begin position="36"/>
        <end position="52"/>
    </location>
</feature>
<dbReference type="PROSITE" id="PS50088">
    <property type="entry name" value="ANK_REPEAT"/>
    <property type="match status" value="3"/>
</dbReference>
<dbReference type="RefSeq" id="XP_021843971.2">
    <property type="nucleotide sequence ID" value="XM_021988279.2"/>
</dbReference>
<dbReference type="Gene3D" id="1.25.40.20">
    <property type="entry name" value="Ankyrin repeat-containing domain"/>
    <property type="match status" value="3"/>
</dbReference>
<evidence type="ECO:0000259" key="10">
    <source>
        <dbReference type="Pfam" id="PF13962"/>
    </source>
</evidence>
<comment type="subcellular location">
    <subcellularLocation>
        <location evidence="1">Membrane</location>
        <topology evidence="1">Multi-pass membrane protein</topology>
    </subcellularLocation>
</comment>
<dbReference type="Proteomes" id="UP000813463">
    <property type="component" value="Chromosome 1"/>
</dbReference>
<feature type="domain" description="PGG" evidence="10">
    <location>
        <begin position="500"/>
        <end position="609"/>
    </location>
</feature>
<name>A0A9R0JR22_SPIOL</name>
<evidence type="ECO:0000256" key="3">
    <source>
        <dbReference type="ARBA" id="ARBA00022737"/>
    </source>
</evidence>
<dbReference type="KEGG" id="soe:110783896"/>
<feature type="repeat" description="ANK" evidence="7">
    <location>
        <begin position="334"/>
        <end position="355"/>
    </location>
</feature>
<keyword evidence="2 9" id="KW-0812">Transmembrane</keyword>
<dbReference type="PROSITE" id="PS50297">
    <property type="entry name" value="ANK_REP_REGION"/>
    <property type="match status" value="3"/>
</dbReference>
<dbReference type="SMART" id="SM00248">
    <property type="entry name" value="ANK"/>
    <property type="match status" value="9"/>
</dbReference>
<organism evidence="11 12">
    <name type="scientific">Spinacia oleracea</name>
    <name type="common">Spinach</name>
    <dbReference type="NCBI Taxonomy" id="3562"/>
    <lineage>
        <taxon>Eukaryota</taxon>
        <taxon>Viridiplantae</taxon>
        <taxon>Streptophyta</taxon>
        <taxon>Embryophyta</taxon>
        <taxon>Tracheophyta</taxon>
        <taxon>Spermatophyta</taxon>
        <taxon>Magnoliopsida</taxon>
        <taxon>eudicotyledons</taxon>
        <taxon>Gunneridae</taxon>
        <taxon>Pentapetalae</taxon>
        <taxon>Caryophyllales</taxon>
        <taxon>Chenopodiaceae</taxon>
        <taxon>Chenopodioideae</taxon>
        <taxon>Anserineae</taxon>
        <taxon>Spinacia</taxon>
    </lineage>
</organism>
<dbReference type="AlphaFoldDB" id="A0A9R0JR22"/>